<dbReference type="EMBL" id="VYDO01000181">
    <property type="protein sequence ID" value="MYG38437.1"/>
    <property type="molecule type" value="Genomic_DNA"/>
</dbReference>
<evidence type="ECO:0000313" key="1">
    <source>
        <dbReference type="EMBL" id="MYG38437.1"/>
    </source>
</evidence>
<name>A0A6B1F8E3_9SYNE</name>
<dbReference type="SUPFAM" id="SSF82784">
    <property type="entry name" value="OsmC-like"/>
    <property type="match status" value="1"/>
</dbReference>
<dbReference type="InterPro" id="IPR036102">
    <property type="entry name" value="OsmC/Ohrsf"/>
</dbReference>
<proteinExistence type="predicted"/>
<dbReference type="InterPro" id="IPR015946">
    <property type="entry name" value="KH_dom-like_a/b"/>
</dbReference>
<protein>
    <submittedName>
        <fullName evidence="1">OsmC family protein</fullName>
    </submittedName>
</protein>
<dbReference type="Pfam" id="PF02566">
    <property type="entry name" value="OsmC"/>
    <property type="match status" value="1"/>
</dbReference>
<reference evidence="1" key="1">
    <citation type="submission" date="2019-09" db="EMBL/GenBank/DDBJ databases">
        <title>Characterisation of the sponge microbiome using genome-centric metagenomics.</title>
        <authorList>
            <person name="Engelberts J.P."/>
            <person name="Robbins S.J."/>
            <person name="De Goeij J.M."/>
            <person name="Aranda M."/>
            <person name="Bell S.C."/>
            <person name="Webster N.S."/>
        </authorList>
    </citation>
    <scope>NUCLEOTIDE SEQUENCE</scope>
    <source>
        <strain evidence="1">SB0676_bin_10</strain>
    </source>
</reference>
<dbReference type="PANTHER" id="PTHR39624">
    <property type="entry name" value="PROTEIN INVOLVED IN RIMO-MEDIATED BETA-METHYLTHIOLATION OF RIBOSOMAL PROTEIN S12 YCAO"/>
    <property type="match status" value="1"/>
</dbReference>
<comment type="caution">
    <text evidence="1">The sequence shown here is derived from an EMBL/GenBank/DDBJ whole genome shotgun (WGS) entry which is preliminary data.</text>
</comment>
<accession>A0A6B1F8E3</accession>
<dbReference type="AlphaFoldDB" id="A0A6B1F8E3"/>
<sequence>MSTVIICRYLGDLQTEARHEGSATHLRTDAPLDNNGKARTFSPTDLLATALGTCLLTIMGITARNHGFVLEPCAADVVKTMSTTPPRRVESLAARVALPRNLGSHHRRLLMQAALHCPVMNSIAPAIKVTMEFVDRLDDGSADG</sequence>
<dbReference type="InterPro" id="IPR003718">
    <property type="entry name" value="OsmC/Ohr_fam"/>
</dbReference>
<dbReference type="PANTHER" id="PTHR39624:SF2">
    <property type="entry name" value="OSMC-LIKE PROTEIN"/>
    <property type="match status" value="1"/>
</dbReference>
<gene>
    <name evidence="1" type="ORF">F4162_05505</name>
</gene>
<organism evidence="1">
    <name type="scientific">Synechococcus sp. SB0676_bin_10</name>
    <dbReference type="NCBI Taxonomy" id="2604869"/>
    <lineage>
        <taxon>Bacteria</taxon>
        <taxon>Bacillati</taxon>
        <taxon>Cyanobacteriota</taxon>
        <taxon>Cyanophyceae</taxon>
        <taxon>Synechococcales</taxon>
        <taxon>Synechococcaceae</taxon>
        <taxon>Synechococcus</taxon>
    </lineage>
</organism>
<dbReference type="Gene3D" id="3.30.300.20">
    <property type="match status" value="1"/>
</dbReference>